<gene>
    <name evidence="2" type="primary">Nr5a2</name>
    <name evidence="1" type="synonym">LRH-1</name>
</gene>
<protein>
    <submittedName>
        <fullName evidence="1">LRH-1 protein</fullName>
    </submittedName>
</protein>
<proteinExistence type="evidence at transcript level"/>
<name>Q61807_MOUSE</name>
<reference evidence="1" key="1">
    <citation type="submission" date="1992-02" db="EMBL/GenBank/DDBJ databases">
        <title>LRH-1: A nuclear hormone receptor active in the absence of exogenous ligands.</title>
        <authorList>
            <person name="Tugwood J.D."/>
            <person name="Issemann I."/>
            <person name="Green S."/>
        </authorList>
    </citation>
    <scope>NUCLEOTIDE SEQUENCE</scope>
    <source>
        <strain evidence="1">Alpk:APfCD-1</strain>
        <tissue evidence="1">Liver</tissue>
    </source>
</reference>
<evidence type="ECO:0000313" key="1">
    <source>
        <dbReference type="EMBL" id="AAA39446.1"/>
    </source>
</evidence>
<dbReference type="PIR" id="S27873">
    <property type="entry name" value="S27873"/>
</dbReference>
<dbReference type="MGI" id="MGI:1346834">
    <property type="gene designation" value="Nr5a2"/>
</dbReference>
<dbReference type="AGR" id="MGI:1346834"/>
<accession>Q61807</accession>
<reference evidence="1" key="2">
    <citation type="journal article" date="2003" name="Biol. Reprod.">
        <title>Expression and functional analysis of liver receptor homologue 1 as a potential steroidogenic factor in rat ovary.</title>
        <authorList>
            <person name="Liu D.L."/>
            <person name="Liu W.Z."/>
            <person name="Li Q.L."/>
            <person name="Wang H.M."/>
            <person name="Qian D."/>
            <person name="Treuter E."/>
            <person name="Zhu C."/>
        </authorList>
    </citation>
    <scope>NUCLEOTIDE SEQUENCE</scope>
    <source>
        <strain evidence="1">Alpk:APfCD-1</strain>
        <tissue evidence="1">Liver</tissue>
    </source>
</reference>
<sequence>MTSCNLSHIQ</sequence>
<dbReference type="EMBL" id="M81385">
    <property type="protein sequence ID" value="AAA39446.1"/>
    <property type="molecule type" value="mRNA"/>
</dbReference>
<evidence type="ECO:0000313" key="2">
    <source>
        <dbReference type="MGI" id="MGI:1346834"/>
    </source>
</evidence>
<organism evidence="1">
    <name type="scientific">Mus musculus</name>
    <name type="common">Mouse</name>
    <dbReference type="NCBI Taxonomy" id="10090"/>
    <lineage>
        <taxon>Eukaryota</taxon>
        <taxon>Metazoa</taxon>
        <taxon>Chordata</taxon>
        <taxon>Craniata</taxon>
        <taxon>Vertebrata</taxon>
        <taxon>Euteleostomi</taxon>
        <taxon>Mammalia</taxon>
        <taxon>Eutheria</taxon>
        <taxon>Euarchontoglires</taxon>
        <taxon>Glires</taxon>
        <taxon>Rodentia</taxon>
        <taxon>Myomorpha</taxon>
        <taxon>Muroidea</taxon>
        <taxon>Muridae</taxon>
        <taxon>Murinae</taxon>
        <taxon>Mus</taxon>
        <taxon>Mus</taxon>
    </lineage>
</organism>